<dbReference type="Gramene" id="OBART02G37800.1">
    <property type="protein sequence ID" value="OBART02G37800.1"/>
    <property type="gene ID" value="OBART02G37800"/>
</dbReference>
<protein>
    <submittedName>
        <fullName evidence="3">Uncharacterized protein</fullName>
    </submittedName>
</protein>
<sequence>MTAVSAMGTEIMLASSIIASLASAGDSSPSPPPPIFQTLTHSDIHKKKTREDRQKWKKKKNEEEAAAELLFPLFPEQSFVQQNFAFSISFIPLPTVFPQLYITEYARTTSAIGARHSGHLPPLRISSFAHFEQVHMCPHLPPSPNGFYKYIRQKRLEISNIKVSDMFSCEADLYNRESICASQHTQQVPFLT</sequence>
<dbReference type="EnsemblPlants" id="OBART02G37800.1">
    <property type="protein sequence ID" value="OBART02G37800.1"/>
    <property type="gene ID" value="OBART02G37800"/>
</dbReference>
<name>A0A0D3FC94_9ORYZ</name>
<evidence type="ECO:0000313" key="4">
    <source>
        <dbReference type="Proteomes" id="UP000026960"/>
    </source>
</evidence>
<keyword evidence="4" id="KW-1185">Reference proteome</keyword>
<evidence type="ECO:0000256" key="2">
    <source>
        <dbReference type="SAM" id="SignalP"/>
    </source>
</evidence>
<organism evidence="3">
    <name type="scientific">Oryza barthii</name>
    <dbReference type="NCBI Taxonomy" id="65489"/>
    <lineage>
        <taxon>Eukaryota</taxon>
        <taxon>Viridiplantae</taxon>
        <taxon>Streptophyta</taxon>
        <taxon>Embryophyta</taxon>
        <taxon>Tracheophyta</taxon>
        <taxon>Spermatophyta</taxon>
        <taxon>Magnoliopsida</taxon>
        <taxon>Liliopsida</taxon>
        <taxon>Poales</taxon>
        <taxon>Poaceae</taxon>
        <taxon>BOP clade</taxon>
        <taxon>Oryzoideae</taxon>
        <taxon>Oryzeae</taxon>
        <taxon>Oryzinae</taxon>
        <taxon>Oryza</taxon>
    </lineage>
</organism>
<feature type="signal peptide" evidence="2">
    <location>
        <begin position="1"/>
        <end position="24"/>
    </location>
</feature>
<evidence type="ECO:0000313" key="3">
    <source>
        <dbReference type="EnsemblPlants" id="OBART02G37800.1"/>
    </source>
</evidence>
<dbReference type="PaxDb" id="65489-OBART02G37800.1"/>
<dbReference type="AlphaFoldDB" id="A0A0D3FC94"/>
<accession>A0A0D3FC94</accession>
<proteinExistence type="predicted"/>
<evidence type="ECO:0000256" key="1">
    <source>
        <dbReference type="SAM" id="MobiDB-lite"/>
    </source>
</evidence>
<dbReference type="HOGENOM" id="CLU_1417132_0_0_1"/>
<reference evidence="3" key="2">
    <citation type="submission" date="2015-03" db="UniProtKB">
        <authorList>
            <consortium name="EnsemblPlants"/>
        </authorList>
    </citation>
    <scope>IDENTIFICATION</scope>
</reference>
<keyword evidence="2" id="KW-0732">Signal</keyword>
<reference evidence="3" key="1">
    <citation type="journal article" date="2009" name="Rice">
        <title>De Novo Next Generation Sequencing of Plant Genomes.</title>
        <authorList>
            <person name="Rounsley S."/>
            <person name="Marri P.R."/>
            <person name="Yu Y."/>
            <person name="He R."/>
            <person name="Sisneros N."/>
            <person name="Goicoechea J.L."/>
            <person name="Lee S.J."/>
            <person name="Angelova A."/>
            <person name="Kudrna D."/>
            <person name="Luo M."/>
            <person name="Affourtit J."/>
            <person name="Desany B."/>
            <person name="Knight J."/>
            <person name="Niazi F."/>
            <person name="Egholm M."/>
            <person name="Wing R.A."/>
        </authorList>
    </citation>
    <scope>NUCLEOTIDE SEQUENCE [LARGE SCALE GENOMIC DNA]</scope>
    <source>
        <strain evidence="3">cv. IRGC 105608</strain>
    </source>
</reference>
<feature type="chain" id="PRO_5002261582" evidence="2">
    <location>
        <begin position="25"/>
        <end position="192"/>
    </location>
</feature>
<dbReference type="Proteomes" id="UP000026960">
    <property type="component" value="Chromosome 2"/>
</dbReference>
<feature type="region of interest" description="Disordered" evidence="1">
    <location>
        <begin position="22"/>
        <end position="58"/>
    </location>
</feature>